<dbReference type="PANTHER" id="PTHR43617">
    <property type="entry name" value="L-AMINO ACID N-ACETYLTRANSFERASE"/>
    <property type="match status" value="1"/>
</dbReference>
<dbReference type="EMBL" id="RKRF01000014">
    <property type="protein sequence ID" value="RPF50145.1"/>
    <property type="molecule type" value="Genomic_DNA"/>
</dbReference>
<protein>
    <submittedName>
        <fullName evidence="2">L-amino acid N-acyltransferase YncA</fullName>
    </submittedName>
</protein>
<dbReference type="RefSeq" id="WP_124223794.1">
    <property type="nucleotide sequence ID" value="NZ_RKRF01000014.1"/>
</dbReference>
<proteinExistence type="predicted"/>
<dbReference type="InterPro" id="IPR000182">
    <property type="entry name" value="GNAT_dom"/>
</dbReference>
<accession>A0A3N5BW54</accession>
<evidence type="ECO:0000313" key="2">
    <source>
        <dbReference type="EMBL" id="RPF50145.1"/>
    </source>
</evidence>
<dbReference type="Pfam" id="PF00583">
    <property type="entry name" value="Acetyltransf_1"/>
    <property type="match status" value="1"/>
</dbReference>
<dbReference type="AlphaFoldDB" id="A0A3N5BW54"/>
<keyword evidence="2" id="KW-0808">Transferase</keyword>
<dbReference type="Proteomes" id="UP000276443">
    <property type="component" value="Unassembled WGS sequence"/>
</dbReference>
<reference evidence="2 3" key="1">
    <citation type="submission" date="2018-11" db="EMBL/GenBank/DDBJ databases">
        <title>Genomic Encyclopedia of Type Strains, Phase IV (KMG-IV): sequencing the most valuable type-strain genomes for metagenomic binning, comparative biology and taxonomic classification.</title>
        <authorList>
            <person name="Goeker M."/>
        </authorList>
    </citation>
    <scope>NUCLEOTIDE SEQUENCE [LARGE SCALE GENOMIC DNA]</scope>
    <source>
        <strain evidence="2 3">DSM 18090</strain>
    </source>
</reference>
<dbReference type="OrthoDB" id="5292888at2"/>
<gene>
    <name evidence="2" type="ORF">EDC24_2963</name>
</gene>
<dbReference type="SUPFAM" id="SSF55729">
    <property type="entry name" value="Acyl-CoA N-acyltransferases (Nat)"/>
    <property type="match status" value="1"/>
</dbReference>
<dbReference type="PROSITE" id="PS51186">
    <property type="entry name" value="GNAT"/>
    <property type="match status" value="1"/>
</dbReference>
<name>A0A3N5BW54_9BACI</name>
<evidence type="ECO:0000313" key="3">
    <source>
        <dbReference type="Proteomes" id="UP000276443"/>
    </source>
</evidence>
<comment type="caution">
    <text evidence="2">The sequence shown here is derived from an EMBL/GenBank/DDBJ whole genome shotgun (WGS) entry which is preliminary data.</text>
</comment>
<dbReference type="InterPro" id="IPR050276">
    <property type="entry name" value="MshD_Acetyltransferase"/>
</dbReference>
<feature type="domain" description="N-acetyltransferase" evidence="1">
    <location>
        <begin position="2"/>
        <end position="166"/>
    </location>
</feature>
<sequence length="182" mass="21433">MFNVRQATLKDAEQIAKVHDQTWKLTYQPLLANEDFQQVMTYEHRKIMWETTLASNRVQQYVYVAEHNNGDIIGFISGGQERTKNFDYELEIYNIYVLKEYQGHKVGHELLKQFVNQMIQDGYQSLLVWILTRNLYGKFYVRYGAKVVEAENVTIGHGTYEETAYGWKDVQHLNQKLLEAIS</sequence>
<keyword evidence="3" id="KW-1185">Reference proteome</keyword>
<keyword evidence="2" id="KW-0012">Acyltransferase</keyword>
<dbReference type="CDD" id="cd04301">
    <property type="entry name" value="NAT_SF"/>
    <property type="match status" value="1"/>
</dbReference>
<organism evidence="2 3">
    <name type="scientific">Aquisalibacillus elongatus</name>
    <dbReference type="NCBI Taxonomy" id="485577"/>
    <lineage>
        <taxon>Bacteria</taxon>
        <taxon>Bacillati</taxon>
        <taxon>Bacillota</taxon>
        <taxon>Bacilli</taxon>
        <taxon>Bacillales</taxon>
        <taxon>Bacillaceae</taxon>
        <taxon>Aquisalibacillus</taxon>
    </lineage>
</organism>
<dbReference type="PANTHER" id="PTHR43617:SF30">
    <property type="entry name" value="HISTONE ACETYLTRANSFERASE"/>
    <property type="match status" value="1"/>
</dbReference>
<dbReference type="GO" id="GO:0016747">
    <property type="term" value="F:acyltransferase activity, transferring groups other than amino-acyl groups"/>
    <property type="evidence" value="ECO:0007669"/>
    <property type="project" value="InterPro"/>
</dbReference>
<dbReference type="InterPro" id="IPR016181">
    <property type="entry name" value="Acyl_CoA_acyltransferase"/>
</dbReference>
<dbReference type="Gene3D" id="3.40.630.30">
    <property type="match status" value="1"/>
</dbReference>
<evidence type="ECO:0000259" key="1">
    <source>
        <dbReference type="PROSITE" id="PS51186"/>
    </source>
</evidence>